<evidence type="ECO:0000313" key="1">
    <source>
        <dbReference type="EMBL" id="KKM26558.1"/>
    </source>
</evidence>
<proteinExistence type="predicted"/>
<name>A0A0F9KWT6_9ZZZZ</name>
<sequence>ALDRVDTVYFYITTDRDTLRIDSTFVAMLSMVVRKRLIVQDSLWIGTFEGSTFGDLNIKQTTPGGIAIRIEEASGQEAYGVGVSAQGDFALHDDDGSLVFWVRDGTNQVIVEDSILVKETSRFGGDAKFESDILVEGSVQEGLTVISADDVDTVNIPADVKYAEGLNLDLEYYFNRNVVQFMAASRDVSGTAYTNWGNKMWSEGALGTHTDDASTYLTDAQAIKFTSQDPGVNLDGIYLDFADIDLTTFPDGSASTTADYICIAVNITTQDIADLPNSNGLYIAFPCDAFNTWTNYFSKSFDDSALLNGWNYLTAAKSTFTPQGSPNWNAVKGFTLFLGGASDGEVVLTIDNLQMVRDDPDEAEPNPFQHEKNDGEWVRDWNSSNGNVTIVEETGVLSAHALDFTANITSLRTWGTYWFISGQIVPRSGAYGDMQVKQGASIQFTANQAANTVYIVGGSTAAFTHSVGDLVWFELERKGQSVTGRASLDGVNYTQVYHTMDMTTGTLSLVINGGLRAFNISTVNQHVAQADRLTNVGIRYEEQAGLGTWMITQGDSTWFFAADSVTEAR</sequence>
<dbReference type="AlphaFoldDB" id="A0A0F9KWT6"/>
<protein>
    <submittedName>
        <fullName evidence="1">Uncharacterized protein</fullName>
    </submittedName>
</protein>
<organism evidence="1">
    <name type="scientific">marine sediment metagenome</name>
    <dbReference type="NCBI Taxonomy" id="412755"/>
    <lineage>
        <taxon>unclassified sequences</taxon>
        <taxon>metagenomes</taxon>
        <taxon>ecological metagenomes</taxon>
    </lineage>
</organism>
<gene>
    <name evidence="1" type="ORF">LCGC14_1583640</name>
</gene>
<feature type="non-terminal residue" evidence="1">
    <location>
        <position position="1"/>
    </location>
</feature>
<accession>A0A0F9KWT6</accession>
<reference evidence="1" key="1">
    <citation type="journal article" date="2015" name="Nature">
        <title>Complex archaea that bridge the gap between prokaryotes and eukaryotes.</title>
        <authorList>
            <person name="Spang A."/>
            <person name="Saw J.H."/>
            <person name="Jorgensen S.L."/>
            <person name="Zaremba-Niedzwiedzka K."/>
            <person name="Martijn J."/>
            <person name="Lind A.E."/>
            <person name="van Eijk R."/>
            <person name="Schleper C."/>
            <person name="Guy L."/>
            <person name="Ettema T.J."/>
        </authorList>
    </citation>
    <scope>NUCLEOTIDE SEQUENCE</scope>
</reference>
<dbReference type="EMBL" id="LAZR01012491">
    <property type="protein sequence ID" value="KKM26558.1"/>
    <property type="molecule type" value="Genomic_DNA"/>
</dbReference>
<comment type="caution">
    <text evidence="1">The sequence shown here is derived from an EMBL/GenBank/DDBJ whole genome shotgun (WGS) entry which is preliminary data.</text>
</comment>